<keyword evidence="2" id="KW-1185">Reference proteome</keyword>
<feature type="coiled-coil region" evidence="1">
    <location>
        <begin position="180"/>
        <end position="214"/>
    </location>
</feature>
<dbReference type="Proteomes" id="UP000228380">
    <property type="component" value="Chromosome 2"/>
</dbReference>
<reference evidence="3" key="2">
    <citation type="submission" date="2025-08" db="UniProtKB">
        <authorList>
            <consortium name="RefSeq"/>
        </authorList>
    </citation>
    <scope>IDENTIFICATION</scope>
    <source>
        <tissue evidence="3">Young leaves</tissue>
    </source>
</reference>
<gene>
    <name evidence="3" type="primary">LOC103719904</name>
</gene>
<organism evidence="2 3">
    <name type="scientific">Phoenix dactylifera</name>
    <name type="common">Date palm</name>
    <dbReference type="NCBI Taxonomy" id="42345"/>
    <lineage>
        <taxon>Eukaryota</taxon>
        <taxon>Viridiplantae</taxon>
        <taxon>Streptophyta</taxon>
        <taxon>Embryophyta</taxon>
        <taxon>Tracheophyta</taxon>
        <taxon>Spermatophyta</taxon>
        <taxon>Magnoliopsida</taxon>
        <taxon>Liliopsida</taxon>
        <taxon>Arecaceae</taxon>
        <taxon>Coryphoideae</taxon>
        <taxon>Phoeniceae</taxon>
        <taxon>Phoenix</taxon>
    </lineage>
</organism>
<accession>A0A8B8ZJ51</accession>
<dbReference type="KEGG" id="pda:103719904"/>
<evidence type="ECO:0000313" key="3">
    <source>
        <dbReference type="RefSeq" id="XP_038971744.1"/>
    </source>
</evidence>
<keyword evidence="1" id="KW-0175">Coiled coil</keyword>
<evidence type="ECO:0000256" key="1">
    <source>
        <dbReference type="SAM" id="Coils"/>
    </source>
</evidence>
<dbReference type="OrthoDB" id="1888070at2759"/>
<dbReference type="RefSeq" id="XP_038971744.1">
    <property type="nucleotide sequence ID" value="XM_039115816.1"/>
</dbReference>
<sequence length="225" mass="25901">MWVQASKGVGLVDRYGIPLSDWYKDVDLLLFENSDEEILQPSGNEPESIDADDGSHAKRVIMAETEASIEKERVNLGMEEIRRKTLQIDSMSAKVEEIKKVEEMAQETPRQQQRAAENEQELCHVKKDFEVLTSYLSSHIIVRETTLSSEKQFQSMEKLFERSTILMELIVVVYGLITKIIHLEVEKVLKEAEVQNLMKENVRLTAMLDKEEAQLLAVNDQLKFM</sequence>
<reference evidence="2" key="1">
    <citation type="journal article" date="2019" name="Nat. Commun.">
        <title>Genome-wide association mapping of date palm fruit traits.</title>
        <authorList>
            <person name="Hazzouri K.M."/>
            <person name="Gros-Balthazard M."/>
            <person name="Flowers J.M."/>
            <person name="Copetti D."/>
            <person name="Lemansour A."/>
            <person name="Lebrun M."/>
            <person name="Masmoudi K."/>
            <person name="Ferrand S."/>
            <person name="Dhar M.I."/>
            <person name="Fresquez Z.A."/>
            <person name="Rosas U."/>
            <person name="Zhang J."/>
            <person name="Talag J."/>
            <person name="Lee S."/>
            <person name="Kudrna D."/>
            <person name="Powell R.F."/>
            <person name="Leitch I.J."/>
            <person name="Krueger R.R."/>
            <person name="Wing R.A."/>
            <person name="Amiri K.M.A."/>
            <person name="Purugganan M.D."/>
        </authorList>
    </citation>
    <scope>NUCLEOTIDE SEQUENCE [LARGE SCALE GENOMIC DNA]</scope>
    <source>
        <strain evidence="2">cv. Khalas</strain>
    </source>
</reference>
<proteinExistence type="predicted"/>
<dbReference type="GeneID" id="103719904"/>
<name>A0A8B8ZJ51_PHODC</name>
<evidence type="ECO:0000313" key="2">
    <source>
        <dbReference type="Proteomes" id="UP000228380"/>
    </source>
</evidence>
<dbReference type="AlphaFoldDB" id="A0A8B8ZJ51"/>
<protein>
    <submittedName>
        <fullName evidence="3">Uncharacterized protein LOC103719904</fullName>
    </submittedName>
</protein>